<name>A0A7G9TFF7_PSEMX</name>
<gene>
    <name evidence="2" type="ORF">IAE60_05290</name>
</gene>
<sequence length="485" mass="53603">MRVRRWLTGWLAGWVVVPAMAAQGPAALNEVSQAWDRYAELSSQEKPESVDLLAASSLVHFGFLRDMALYASPEQLRRLPSGDRIVVYLLRATQPPAALKAMDDRAVARLCLVEGWSGVESATDDQPLMTLSNVTVIDDLAVGEVAPPTESQFQFGPVLVREGGQWRYRYESMMPDVSAFMDQAFRQSGLGEVRSMELALAAMLEREAPSLALLDRTPLDDAGMRTRLNEAWPDYTAPLRWRLRAVRSKAEAGDAFAQFAFGALQYGGGMPQLVPKNAAEGLAWLEKASEGGHGQAAWLASVAITEEGGFSDDAMQRALPHLTRAAAHGTEPQALLAMAQYHHDGLAGMARDCRQAEAWAARAEEAGAKQARNERVWILATCPVPDQRDTVRALELSQFMIQRRDELDWHELDTVAAALAANGDFARATQFQTLALEKMAADEDLSKDRRAAARKRMSARLGKYRNDRDYVLDYRAIDEMRAGRL</sequence>
<dbReference type="AlphaFoldDB" id="A0A7G9TFF7"/>
<evidence type="ECO:0000313" key="3">
    <source>
        <dbReference type="Proteomes" id="UP000515838"/>
    </source>
</evidence>
<dbReference type="InterPro" id="IPR011990">
    <property type="entry name" value="TPR-like_helical_dom_sf"/>
</dbReference>
<accession>A0A7G9TFF7</accession>
<evidence type="ECO:0000256" key="1">
    <source>
        <dbReference type="SAM" id="SignalP"/>
    </source>
</evidence>
<dbReference type="SUPFAM" id="SSF81901">
    <property type="entry name" value="HCP-like"/>
    <property type="match status" value="1"/>
</dbReference>
<dbReference type="RefSeq" id="WP_187574134.1">
    <property type="nucleotide sequence ID" value="NZ_CP060731.1"/>
</dbReference>
<dbReference type="Gene3D" id="1.25.40.10">
    <property type="entry name" value="Tetratricopeptide repeat domain"/>
    <property type="match status" value="1"/>
</dbReference>
<organism evidence="2 3">
    <name type="scientific">Pseudoxanthomonas mexicana</name>
    <dbReference type="NCBI Taxonomy" id="128785"/>
    <lineage>
        <taxon>Bacteria</taxon>
        <taxon>Pseudomonadati</taxon>
        <taxon>Pseudomonadota</taxon>
        <taxon>Gammaproteobacteria</taxon>
        <taxon>Lysobacterales</taxon>
        <taxon>Lysobacteraceae</taxon>
        <taxon>Pseudoxanthomonas</taxon>
    </lineage>
</organism>
<feature type="chain" id="PRO_5028898765" description="Sel1 repeat family protein" evidence="1">
    <location>
        <begin position="22"/>
        <end position="485"/>
    </location>
</feature>
<dbReference type="Proteomes" id="UP000515838">
    <property type="component" value="Chromosome"/>
</dbReference>
<dbReference type="EMBL" id="CP060731">
    <property type="protein sequence ID" value="QNN78832.1"/>
    <property type="molecule type" value="Genomic_DNA"/>
</dbReference>
<dbReference type="GeneID" id="81470370"/>
<evidence type="ECO:0008006" key="4">
    <source>
        <dbReference type="Google" id="ProtNLM"/>
    </source>
</evidence>
<keyword evidence="1" id="KW-0732">Signal</keyword>
<evidence type="ECO:0000313" key="2">
    <source>
        <dbReference type="EMBL" id="QNN78832.1"/>
    </source>
</evidence>
<dbReference type="SMART" id="SM00671">
    <property type="entry name" value="SEL1"/>
    <property type="match status" value="2"/>
</dbReference>
<protein>
    <recommendedName>
        <fullName evidence="4">Sel1 repeat family protein</fullName>
    </recommendedName>
</protein>
<proteinExistence type="predicted"/>
<feature type="signal peptide" evidence="1">
    <location>
        <begin position="1"/>
        <end position="21"/>
    </location>
</feature>
<reference evidence="2 3" key="1">
    <citation type="submission" date="2020-08" db="EMBL/GenBank/DDBJ databases">
        <title>Streptomycin Non-resistant strain, P. mexicana.</title>
        <authorList>
            <person name="Ganesh-Kumar S."/>
            <person name="Zhe T."/>
            <person name="Yu Z."/>
            <person name="Min Y."/>
        </authorList>
    </citation>
    <scope>NUCLEOTIDE SEQUENCE [LARGE SCALE GENOMIC DNA]</scope>
    <source>
        <strain evidence="2 3">GTZY2</strain>
    </source>
</reference>
<dbReference type="InterPro" id="IPR006597">
    <property type="entry name" value="Sel1-like"/>
</dbReference>